<dbReference type="PANTHER" id="PTHR30249">
    <property type="entry name" value="PUTATIVE SEROTONIN TRANSPORTER"/>
    <property type="match status" value="1"/>
</dbReference>
<feature type="transmembrane region" description="Helical" evidence="5">
    <location>
        <begin position="34"/>
        <end position="53"/>
    </location>
</feature>
<feature type="transmembrane region" description="Helical" evidence="5">
    <location>
        <begin position="90"/>
        <end position="111"/>
    </location>
</feature>
<evidence type="ECO:0000256" key="1">
    <source>
        <dbReference type="ARBA" id="ARBA00004141"/>
    </source>
</evidence>
<accession>A0A0H3U7B3</accession>
<evidence type="ECO:0000256" key="3">
    <source>
        <dbReference type="ARBA" id="ARBA00022989"/>
    </source>
</evidence>
<organism evidence="6">
    <name type="scientific">uncultured bacterium fosmid pJB18D1_contig I</name>
    <dbReference type="NCBI Taxonomy" id="1478057"/>
    <lineage>
        <taxon>Bacteria</taxon>
        <taxon>environmental samples</taxon>
    </lineage>
</organism>
<dbReference type="GO" id="GO:0016020">
    <property type="term" value="C:membrane"/>
    <property type="evidence" value="ECO:0007669"/>
    <property type="project" value="UniProtKB-SubCell"/>
</dbReference>
<name>A0A0H3U7B3_9BACT</name>
<comment type="subcellular location">
    <subcellularLocation>
        <location evidence="1">Membrane</location>
        <topology evidence="1">Multi-pass membrane protein</topology>
    </subcellularLocation>
</comment>
<feature type="transmembrane region" description="Helical" evidence="5">
    <location>
        <begin position="149"/>
        <end position="172"/>
    </location>
</feature>
<feature type="transmembrane region" description="Helical" evidence="5">
    <location>
        <begin position="205"/>
        <end position="229"/>
    </location>
</feature>
<dbReference type="Pfam" id="PF04172">
    <property type="entry name" value="LrgB"/>
    <property type="match status" value="1"/>
</dbReference>
<evidence type="ECO:0000313" key="6">
    <source>
        <dbReference type="EMBL" id="AIF26424.1"/>
    </source>
</evidence>
<reference evidence="6" key="1">
    <citation type="submission" date="2013-08" db="EMBL/GenBank/DDBJ databases">
        <title>Comparison of modified E. coli strains.</title>
        <authorList>
            <person name="Juergensen J."/>
            <person name="Bonge A."/>
            <person name="Streit W.R."/>
        </authorList>
    </citation>
    <scope>NUCLEOTIDE SEQUENCE</scope>
</reference>
<evidence type="ECO:0000256" key="5">
    <source>
        <dbReference type="SAM" id="Phobius"/>
    </source>
</evidence>
<keyword evidence="4 5" id="KW-0472">Membrane</keyword>
<dbReference type="PANTHER" id="PTHR30249:SF0">
    <property type="entry name" value="PLASTIDAL GLYCOLATE_GLYCERATE TRANSLOCATOR 1, CHLOROPLASTIC"/>
    <property type="match status" value="1"/>
</dbReference>
<keyword evidence="2 5" id="KW-0812">Transmembrane</keyword>
<dbReference type="AlphaFoldDB" id="A0A0H3U7B3"/>
<dbReference type="InterPro" id="IPR007300">
    <property type="entry name" value="CidB/LrgB"/>
</dbReference>
<evidence type="ECO:0000256" key="4">
    <source>
        <dbReference type="ARBA" id="ARBA00023136"/>
    </source>
</evidence>
<dbReference type="EMBL" id="KF540231">
    <property type="protein sequence ID" value="AIF26424.1"/>
    <property type="molecule type" value="Genomic_DNA"/>
</dbReference>
<keyword evidence="3 5" id="KW-1133">Transmembrane helix</keyword>
<evidence type="ECO:0000256" key="2">
    <source>
        <dbReference type="ARBA" id="ARBA00022692"/>
    </source>
</evidence>
<protein>
    <recommendedName>
        <fullName evidence="7">LrgB family protein</fullName>
    </recommendedName>
</protein>
<feature type="transmembrane region" description="Helical" evidence="5">
    <location>
        <begin position="65"/>
        <end position="84"/>
    </location>
</feature>
<sequence>MNAIINSPLFGIFLTLAAFEAGVALNKKFKYSILNPLLIGLILIVGFLMITGISYDSYKIGGDYISILLGPATVVLAVPLYRQLGNLKKHWFPILAGIAVGSLTSIICVVISSKLVGLSETLMLSLVPKSITIPMGSVVSAQIGGIPSITIISIVITGITGAVTASVVCKFFRIKHKVAQGIAIGTASHALGTTRAMEIGETQGAMSSLAIGIAGIFTAVVAPLLLQLIG</sequence>
<evidence type="ECO:0008006" key="7">
    <source>
        <dbReference type="Google" id="ProtNLM"/>
    </source>
</evidence>
<proteinExistence type="predicted"/>